<dbReference type="Proteomes" id="UP001056978">
    <property type="component" value="Chromosome 11"/>
</dbReference>
<organism evidence="1 2">
    <name type="scientific">Plasmodium brasilianum</name>
    <dbReference type="NCBI Taxonomy" id="5824"/>
    <lineage>
        <taxon>Eukaryota</taxon>
        <taxon>Sar</taxon>
        <taxon>Alveolata</taxon>
        <taxon>Apicomplexa</taxon>
        <taxon>Aconoidasida</taxon>
        <taxon>Haemosporida</taxon>
        <taxon>Plasmodiidae</taxon>
        <taxon>Plasmodium</taxon>
        <taxon>Plasmodium (Plasmodium)</taxon>
    </lineage>
</organism>
<proteinExistence type="predicted"/>
<name>A0ACB9Y7C7_PLABR</name>
<dbReference type="EMBL" id="CM043779">
    <property type="protein sequence ID" value="KAI4837328.1"/>
    <property type="molecule type" value="Genomic_DNA"/>
</dbReference>
<reference evidence="1" key="1">
    <citation type="submission" date="2022-06" db="EMBL/GenBank/DDBJ databases">
        <title>The First Complete Genome of the Simian Malaria Parasite Plasmodium brasilianum.</title>
        <authorList>
            <person name="Bajic M."/>
            <person name="Ravishankar S."/>
        </authorList>
    </citation>
    <scope>NUCLEOTIDE SEQUENCE</scope>
    <source>
        <strain evidence="1">Bolivian I</strain>
    </source>
</reference>
<keyword evidence="2" id="KW-1185">Reference proteome</keyword>
<gene>
    <name evidence="1" type="ORF">MKS88_003799</name>
</gene>
<protein>
    <submittedName>
        <fullName evidence="1">Uncharacterized protein</fullName>
    </submittedName>
</protein>
<evidence type="ECO:0000313" key="1">
    <source>
        <dbReference type="EMBL" id="KAI4837328.1"/>
    </source>
</evidence>
<sequence length="104" mass="11810">MLTSTPHISINIRYTANGNNHGSNSGNTDKENILARADCCYSICTFTITYGPFLFFSIQIFIFRFEEFKNEVVQSLGVAQVNQERQEVNHEQGTRKNEQLTANS</sequence>
<accession>A0ACB9Y7C7</accession>
<evidence type="ECO:0000313" key="2">
    <source>
        <dbReference type="Proteomes" id="UP001056978"/>
    </source>
</evidence>
<comment type="caution">
    <text evidence="1">The sequence shown here is derived from an EMBL/GenBank/DDBJ whole genome shotgun (WGS) entry which is preliminary data.</text>
</comment>